<dbReference type="RefSeq" id="WP_317791521.1">
    <property type="nucleotide sequence ID" value="NZ_AP028461.1"/>
</dbReference>
<reference evidence="3" key="1">
    <citation type="journal article" date="2019" name="Int. J. Syst. Evol. Microbiol.">
        <title>The Global Catalogue of Microorganisms (GCM) 10K type strain sequencing project: providing services to taxonomists for standard genome sequencing and annotation.</title>
        <authorList>
            <consortium name="The Broad Institute Genomics Platform"/>
            <consortium name="The Broad Institute Genome Sequencing Center for Infectious Disease"/>
            <person name="Wu L."/>
            <person name="Ma J."/>
        </authorList>
    </citation>
    <scope>NUCLEOTIDE SEQUENCE [LARGE SCALE GENOMIC DNA]</scope>
    <source>
        <strain evidence="3">CCM 7526</strain>
    </source>
</reference>
<keyword evidence="3" id="KW-1185">Reference proteome</keyword>
<accession>A0ABW4A1X2</accession>
<evidence type="ECO:0000256" key="1">
    <source>
        <dbReference type="SAM" id="MobiDB-lite"/>
    </source>
</evidence>
<evidence type="ECO:0000313" key="2">
    <source>
        <dbReference type="EMBL" id="MFD1364642.1"/>
    </source>
</evidence>
<dbReference type="Proteomes" id="UP001597183">
    <property type="component" value="Unassembled WGS sequence"/>
</dbReference>
<organism evidence="2 3">
    <name type="scientific">Actinoplanes sichuanensis</name>
    <dbReference type="NCBI Taxonomy" id="512349"/>
    <lineage>
        <taxon>Bacteria</taxon>
        <taxon>Bacillati</taxon>
        <taxon>Actinomycetota</taxon>
        <taxon>Actinomycetes</taxon>
        <taxon>Micromonosporales</taxon>
        <taxon>Micromonosporaceae</taxon>
        <taxon>Actinoplanes</taxon>
    </lineage>
</organism>
<gene>
    <name evidence="2" type="ORF">ACFQ5G_04695</name>
</gene>
<evidence type="ECO:0000313" key="3">
    <source>
        <dbReference type="Proteomes" id="UP001597183"/>
    </source>
</evidence>
<feature type="compositionally biased region" description="Basic and acidic residues" evidence="1">
    <location>
        <begin position="149"/>
        <end position="160"/>
    </location>
</feature>
<sequence length="305" mass="32520">MAETFADYLDRIGHHPTIDLDTADQQRHIVIVSFAGGVKKAIVELAGVAAGDRNEYLSADIYAFVDGQVARSSVMGLEDGSIYPAFRQNAPGRSHGRPAVRAVTVFIGAQQNTEPLTRPADSLPDGPGPAESPNSSAQASSHLSSPDAPRNHMTDGNSHPDFRQLAQQYAHRYAQLIIDALGGHVGADAAAVLHRVGFELGHDACQVIAREIQARTTVGTDADPALLLDLIGPAAAELRTAASTVADRQPPRSEIVDARTAEQLSLQELLDRARQAMRAEIDADSPTGRAFAALIARLHREGLVR</sequence>
<comment type="caution">
    <text evidence="2">The sequence shown here is derived from an EMBL/GenBank/DDBJ whole genome shotgun (WGS) entry which is preliminary data.</text>
</comment>
<proteinExistence type="predicted"/>
<name>A0ABW4A1X2_9ACTN</name>
<protein>
    <submittedName>
        <fullName evidence="2">Uncharacterized protein</fullName>
    </submittedName>
</protein>
<feature type="region of interest" description="Disordered" evidence="1">
    <location>
        <begin position="111"/>
        <end position="160"/>
    </location>
</feature>
<feature type="compositionally biased region" description="Low complexity" evidence="1">
    <location>
        <begin position="129"/>
        <end position="146"/>
    </location>
</feature>
<dbReference type="EMBL" id="JBHTMK010000005">
    <property type="protein sequence ID" value="MFD1364642.1"/>
    <property type="molecule type" value="Genomic_DNA"/>
</dbReference>